<comment type="caution">
    <text evidence="2">The sequence shown here is derived from an EMBL/GenBank/DDBJ whole genome shotgun (WGS) entry which is preliminary data.</text>
</comment>
<dbReference type="AlphaFoldDB" id="A0A8K0HRR9"/>
<proteinExistence type="predicted"/>
<name>A0A8K0HRR9_9ROSA</name>
<feature type="compositionally biased region" description="Polar residues" evidence="1">
    <location>
        <begin position="365"/>
        <end position="387"/>
    </location>
</feature>
<protein>
    <submittedName>
        <fullName evidence="2">Uncharacterized protein</fullName>
    </submittedName>
</protein>
<evidence type="ECO:0000256" key="1">
    <source>
        <dbReference type="SAM" id="MobiDB-lite"/>
    </source>
</evidence>
<accession>A0A8K0HRR9</accession>
<organism evidence="2 3">
    <name type="scientific">Rhamnella rubrinervis</name>
    <dbReference type="NCBI Taxonomy" id="2594499"/>
    <lineage>
        <taxon>Eukaryota</taxon>
        <taxon>Viridiplantae</taxon>
        <taxon>Streptophyta</taxon>
        <taxon>Embryophyta</taxon>
        <taxon>Tracheophyta</taxon>
        <taxon>Spermatophyta</taxon>
        <taxon>Magnoliopsida</taxon>
        <taxon>eudicotyledons</taxon>
        <taxon>Gunneridae</taxon>
        <taxon>Pentapetalae</taxon>
        <taxon>rosids</taxon>
        <taxon>fabids</taxon>
        <taxon>Rosales</taxon>
        <taxon>Rhamnaceae</taxon>
        <taxon>rhamnoid group</taxon>
        <taxon>Rhamneae</taxon>
        <taxon>Rhamnella</taxon>
    </lineage>
</organism>
<sequence>MSWTTALLNTLLKKNPGSIKSHSQADQTASWPRFSGPEVQFLLACPLDSLLLLLGSPSSDVTLPMAFSTTRWLLTLLMDLRLGETLHGCIIRFGMDSNLYTGNDALMNMYSKFQGSSESNGQSFSVPQVLDKKSEQKPVCGNAKREMSMRIQLLVIIAYEEVDDLSSWSDLHGSGASGFVPTSPTFRPPGLVRPHRELSEPYPLVRPRPAGPTSSFGRASHGWSDLSVLGFDPAYPGLVDLTPAVRPPKLGQASRLVGPPPGLVEHSRAVRPPGAWSGLPPAWSTSARVCSGLLHAWSGLPGTVQTSSGLVRPGLRLGRPPEFGPASRLGRALTRVCSDLSPAYSRPPAGLVRPHPAVDPRLDPTSSGYGSTSQEAVGLTRRSTSRVWSEPTALGRPPRSLFDPPGFGRASIRGGASRPDLLGLGGFGQALGTTWWASGLFRPPVWSDLRSVWSGLRGLSQASQNFSGLSWDLVRSLGHGQIAPGTGRTTQTWSDHPGGPFPLRVWPPAWSAYHRAWSGPRRDGQGSHLAWSDLMRLVRPGPRQSDLIGFGQTSHGLGRAYLAQLVDLTCGMDRPPGLVPILSWSGLHEGLVGPRRLGRPPAGLGSLAWFDPTRLGATSPGLVGLHSFPEPCGLGPGLRRLGRPLSRVWSGLLQA</sequence>
<keyword evidence="3" id="KW-1185">Reference proteome</keyword>
<evidence type="ECO:0000313" key="3">
    <source>
        <dbReference type="Proteomes" id="UP000796880"/>
    </source>
</evidence>
<reference evidence="2" key="1">
    <citation type="submission" date="2020-03" db="EMBL/GenBank/DDBJ databases">
        <title>A high-quality chromosome-level genome assembly of a woody plant with both climbing and erect habits, Rhamnella rubrinervis.</title>
        <authorList>
            <person name="Lu Z."/>
            <person name="Yang Y."/>
            <person name="Zhu X."/>
            <person name="Sun Y."/>
        </authorList>
    </citation>
    <scope>NUCLEOTIDE SEQUENCE</scope>
    <source>
        <strain evidence="2">BYM</strain>
        <tissue evidence="2">Leaf</tissue>
    </source>
</reference>
<feature type="region of interest" description="Disordered" evidence="1">
    <location>
        <begin position="365"/>
        <end position="405"/>
    </location>
</feature>
<gene>
    <name evidence="2" type="ORF">FNV43_RR02124</name>
</gene>
<dbReference type="Proteomes" id="UP000796880">
    <property type="component" value="Unassembled WGS sequence"/>
</dbReference>
<evidence type="ECO:0000313" key="2">
    <source>
        <dbReference type="EMBL" id="KAF3457466.1"/>
    </source>
</evidence>
<dbReference type="EMBL" id="VOIH02000001">
    <property type="protein sequence ID" value="KAF3457466.1"/>
    <property type="molecule type" value="Genomic_DNA"/>
</dbReference>